<evidence type="ECO:0000313" key="4">
    <source>
        <dbReference type="Proteomes" id="UP000035579"/>
    </source>
</evidence>
<dbReference type="Proteomes" id="UP000035579">
    <property type="component" value="Chromosome"/>
</dbReference>
<dbReference type="AlphaFoldDB" id="A0AAC8Q7S1"/>
<keyword evidence="1" id="KW-0732">Signal</keyword>
<reference evidence="2 4" key="1">
    <citation type="submission" date="2015-05" db="EMBL/GenBank/DDBJ databases">
        <title>Genome assembly of Archangium gephyra DSM 2261.</title>
        <authorList>
            <person name="Sharma G."/>
            <person name="Subramanian S."/>
        </authorList>
    </citation>
    <scope>NUCLEOTIDE SEQUENCE [LARGE SCALE GENOMIC DNA]</scope>
    <source>
        <strain evidence="2 4">DSM 2261</strain>
    </source>
</reference>
<reference evidence="3 5" key="2">
    <citation type="submission" date="2018-08" db="EMBL/GenBank/DDBJ databases">
        <title>Genomic Encyclopedia of Archaeal and Bacterial Type Strains, Phase II (KMG-II): from individual species to whole genera.</title>
        <authorList>
            <person name="Goeker M."/>
        </authorList>
    </citation>
    <scope>NUCLEOTIDE SEQUENCE [LARGE SCALE GENOMIC DNA]</scope>
    <source>
        <strain evidence="3 5">DSM 2261</strain>
    </source>
</reference>
<keyword evidence="5" id="KW-1185">Reference proteome</keyword>
<name>A0AAC8Q7S1_9BACT</name>
<organism evidence="2 4">
    <name type="scientific">Archangium gephyra</name>
    <dbReference type="NCBI Taxonomy" id="48"/>
    <lineage>
        <taxon>Bacteria</taxon>
        <taxon>Pseudomonadati</taxon>
        <taxon>Myxococcota</taxon>
        <taxon>Myxococcia</taxon>
        <taxon>Myxococcales</taxon>
        <taxon>Cystobacterineae</taxon>
        <taxon>Archangiaceae</taxon>
        <taxon>Archangium</taxon>
    </lineage>
</organism>
<evidence type="ECO:0000313" key="5">
    <source>
        <dbReference type="Proteomes" id="UP000256345"/>
    </source>
</evidence>
<sequence>MKLKNLAATLAAALLGVSGAAQAAEVLKTENASMNVGGRLQLLGFAQKLDDGARNNERLYLFLKQGRLTLSGNVEDWRYGVMLAFGGEDEIKAPTPGISLGLLDMYVDVPVKFLGNSYVRVGQFRVPYGRERLTESGTLLFADRSIQNLAFRVGRDVGATFHTQAGPLVAGVGIFTGGGRDIPERYLPQTLGTPMMVLRAGVDTGIGEDVFATRDLQAVPDKLQLAFFVNGFYVKDSLVGHSTVFNTKSSEKPLLINANWNPFIAQAPFTLGRLWQVGADAAARAPVGPGVLSGEVEGNFGVYQNDYGDIRVAGGRAQVAYQWNPVQVALRYALVLPDEQFAVGETRITGKRAIQEVTPAITYSFKGFGAKIIADLPIQLGTPVIFEEAVGSYLLTEQPDQTSLLKKGAPISRQNVIEARLLVQASF</sequence>
<dbReference type="EMBL" id="CP011509">
    <property type="protein sequence ID" value="AKJ02063.1"/>
    <property type="molecule type" value="Genomic_DNA"/>
</dbReference>
<evidence type="ECO:0000313" key="3">
    <source>
        <dbReference type="EMBL" id="REG34865.1"/>
    </source>
</evidence>
<dbReference type="RefSeq" id="WP_047856483.1">
    <property type="nucleotide sequence ID" value="NZ_CP011509.1"/>
</dbReference>
<dbReference type="Proteomes" id="UP000256345">
    <property type="component" value="Unassembled WGS sequence"/>
</dbReference>
<feature type="chain" id="PRO_5042275124" evidence="1">
    <location>
        <begin position="24"/>
        <end position="427"/>
    </location>
</feature>
<dbReference type="InterPro" id="IPR010870">
    <property type="entry name" value="Porin_O/P"/>
</dbReference>
<dbReference type="Pfam" id="PF07396">
    <property type="entry name" value="Porin_O_P"/>
    <property type="match status" value="1"/>
</dbReference>
<evidence type="ECO:0000313" key="2">
    <source>
        <dbReference type="EMBL" id="AKJ02063.1"/>
    </source>
</evidence>
<gene>
    <name evidence="2" type="ORF">AA314_03689</name>
    <name evidence="3" type="ORF">ATI61_103779</name>
</gene>
<dbReference type="EMBL" id="QUMU01000003">
    <property type="protein sequence ID" value="REG34865.1"/>
    <property type="molecule type" value="Genomic_DNA"/>
</dbReference>
<proteinExistence type="predicted"/>
<dbReference type="KEGG" id="age:AA314_03689"/>
<protein>
    <submittedName>
        <fullName evidence="3">Phosphate-selective porin O/P</fullName>
    </submittedName>
</protein>
<dbReference type="InterPro" id="IPR023614">
    <property type="entry name" value="Porin_dom_sf"/>
</dbReference>
<dbReference type="Gene3D" id="2.40.160.10">
    <property type="entry name" value="Porin"/>
    <property type="match status" value="1"/>
</dbReference>
<accession>A0AAC8Q7S1</accession>
<evidence type="ECO:0000256" key="1">
    <source>
        <dbReference type="SAM" id="SignalP"/>
    </source>
</evidence>
<feature type="signal peptide" evidence="1">
    <location>
        <begin position="1"/>
        <end position="23"/>
    </location>
</feature>